<dbReference type="InterPro" id="IPR016722">
    <property type="entry name" value="DNA_pol_alpha_bsu"/>
</dbReference>
<gene>
    <name evidence="10" type="ORF">BE221DRAFT_194577</name>
</gene>
<sequence length="650" mass="70119">MATTDAESMKRAFEDVGFDVDVALPELAHMRTRLRMSPTEVANVYQMFDLNIVSKSSADVVDRGKVSIERLEAFEAFAERERGRSLESKEDAGGSGFGRKRRRAKSGGSTPGSTSGTPGNYVTTSPGTPGTQRRFSFSSATKTPMKHAREWSAELDALGESGESEYKRRAVTPGSARSDASLASQPGGVGAILNEQLAEKIALKTDSDVADVVAVEHLGTEKFRYMRDRISDRVRMIDARVREVETRFAVAVDADDDAAVATQDDAAVASSSAFVSPVGSKTGDEDGHFVGRIVSAHVGSDGKLTDKTVALEGSIDGSSGARVRLELRDLESYSLFPGQVVKVRGRNPAGHCIVAKYIDTDVSVKPFARSKTDSPVFKRGAEVIVASGPFSCSSNLRYEPLHDLLEYVREEKPDALVLCGPLLDAENALVKSGDLGEKFTYYDVVAKVVAKLEDELRERGTKVIFVPSARDVTLDPVFPQPAASVDEFVTDRSRVVSVSNPGTFEINGVVFSACGVDVLKHLSAREISQGHAPKERLGRLAGHVVRQAHAYPLYPPDVSTCLDARHGDALAFERAPDVLILPSDLKAFAEVCEDVVCVNPGRLARGNVGGTLAKIVVHPIDSMESDDADADATRPHEVQKRCRIDVIKIK</sequence>
<evidence type="ECO:0000256" key="3">
    <source>
        <dbReference type="ARBA" id="ARBA00018596"/>
    </source>
</evidence>
<dbReference type="InterPro" id="IPR007185">
    <property type="entry name" value="DNA_pol_a/d/e_bsu"/>
</dbReference>
<feature type="region of interest" description="Disordered" evidence="7">
    <location>
        <begin position="163"/>
        <end position="187"/>
    </location>
</feature>
<feature type="compositionally biased region" description="Basic and acidic residues" evidence="7">
    <location>
        <begin position="79"/>
        <end position="92"/>
    </location>
</feature>
<dbReference type="AlphaFoldDB" id="A0A1Y5I913"/>
<dbReference type="PANTHER" id="PTHR23061:SF12">
    <property type="entry name" value="DNA POLYMERASE ALPHA SUBUNIT B"/>
    <property type="match status" value="1"/>
</dbReference>
<accession>A0A1Y5I913</accession>
<comment type="similarity">
    <text evidence="2 6">Belongs to the DNA polymerase alpha subunit B family.</text>
</comment>
<evidence type="ECO:0000256" key="5">
    <source>
        <dbReference type="ARBA" id="ARBA00023242"/>
    </source>
</evidence>
<dbReference type="GO" id="GO:0003677">
    <property type="term" value="F:DNA binding"/>
    <property type="evidence" value="ECO:0007669"/>
    <property type="project" value="InterPro"/>
</dbReference>
<keyword evidence="4 6" id="KW-0235">DNA replication</keyword>
<evidence type="ECO:0000259" key="8">
    <source>
        <dbReference type="Pfam" id="PF04042"/>
    </source>
</evidence>
<reference evidence="10" key="1">
    <citation type="submission" date="2017-04" db="EMBL/GenBank/DDBJ databases">
        <title>Population genomics of picophytoplankton unveils novel chromosome hypervariability.</title>
        <authorList>
            <consortium name="DOE Joint Genome Institute"/>
            <person name="Blanc-Mathieu R."/>
            <person name="Krasovec M."/>
            <person name="Hebrard M."/>
            <person name="Yau S."/>
            <person name="Desgranges E."/>
            <person name="Martin J."/>
            <person name="Schackwitz W."/>
            <person name="Kuo A."/>
            <person name="Salin G."/>
            <person name="Donnadieu C."/>
            <person name="Desdevises Y."/>
            <person name="Sanchez-Ferandin S."/>
            <person name="Moreau H."/>
            <person name="Rivals E."/>
            <person name="Grigoriev I.V."/>
            <person name="Grimsley N."/>
            <person name="Eyre-Walker A."/>
            <person name="Piganeau G."/>
        </authorList>
    </citation>
    <scope>NUCLEOTIDE SEQUENCE [LARGE SCALE GENOMIC DNA]</scope>
    <source>
        <strain evidence="10">RCC 1115</strain>
    </source>
</reference>
<evidence type="ECO:0000256" key="7">
    <source>
        <dbReference type="SAM" id="MobiDB-lite"/>
    </source>
</evidence>
<evidence type="ECO:0000256" key="2">
    <source>
        <dbReference type="ARBA" id="ARBA00007299"/>
    </source>
</evidence>
<dbReference type="Gene3D" id="3.60.21.60">
    <property type="match status" value="2"/>
</dbReference>
<dbReference type="eggNOG" id="KOG1625">
    <property type="taxonomic scope" value="Eukaryota"/>
</dbReference>
<dbReference type="PANTHER" id="PTHR23061">
    <property type="entry name" value="DNA POLYMERASE 2 ALPHA 70 KDA SUBUNIT"/>
    <property type="match status" value="1"/>
</dbReference>
<comment type="subcellular location">
    <subcellularLocation>
        <location evidence="1 6">Nucleus</location>
    </subcellularLocation>
</comment>
<dbReference type="Proteomes" id="UP000195557">
    <property type="component" value="Unassembled WGS sequence"/>
</dbReference>
<dbReference type="PIRSF" id="PIRSF018300">
    <property type="entry name" value="DNA_pol_alph_2"/>
    <property type="match status" value="1"/>
</dbReference>
<dbReference type="EMBL" id="KZ155831">
    <property type="protein sequence ID" value="OUS43642.1"/>
    <property type="molecule type" value="Genomic_DNA"/>
</dbReference>
<feature type="compositionally biased region" description="Low complexity" evidence="7">
    <location>
        <begin position="106"/>
        <end position="119"/>
    </location>
</feature>
<name>A0A1Y5I913_OSTTA</name>
<keyword evidence="5 6" id="KW-0539">Nucleus</keyword>
<comment type="function">
    <text evidence="6">Accessory subunit of the DNA polymerase alpha complex (also known as the alpha DNA polymerase-primase complex) which plays an essential role in the initiation of DNA synthesis.</text>
</comment>
<dbReference type="GO" id="GO:0006270">
    <property type="term" value="P:DNA replication initiation"/>
    <property type="evidence" value="ECO:0007669"/>
    <property type="project" value="TreeGrafter"/>
</dbReference>
<dbReference type="Pfam" id="PF22062">
    <property type="entry name" value="OB_DPOA2"/>
    <property type="match status" value="1"/>
</dbReference>
<organism evidence="10">
    <name type="scientific">Ostreococcus tauri</name>
    <name type="common">Marine green alga</name>
    <dbReference type="NCBI Taxonomy" id="70448"/>
    <lineage>
        <taxon>Eukaryota</taxon>
        <taxon>Viridiplantae</taxon>
        <taxon>Chlorophyta</taxon>
        <taxon>Mamiellophyceae</taxon>
        <taxon>Mamiellales</taxon>
        <taxon>Bathycoccaceae</taxon>
        <taxon>Ostreococcus</taxon>
    </lineage>
</organism>
<feature type="compositionally biased region" description="Polar residues" evidence="7">
    <location>
        <begin position="120"/>
        <end position="142"/>
    </location>
</feature>
<feature type="region of interest" description="Disordered" evidence="7">
    <location>
        <begin position="79"/>
        <end position="146"/>
    </location>
</feature>
<evidence type="ECO:0000256" key="4">
    <source>
        <dbReference type="ARBA" id="ARBA00022705"/>
    </source>
</evidence>
<protein>
    <recommendedName>
        <fullName evidence="3 6">DNA polymerase alpha subunit B</fullName>
    </recommendedName>
</protein>
<dbReference type="GO" id="GO:0005658">
    <property type="term" value="C:alpha DNA polymerase:primase complex"/>
    <property type="evidence" value="ECO:0007669"/>
    <property type="project" value="TreeGrafter"/>
</dbReference>
<evidence type="ECO:0000256" key="6">
    <source>
        <dbReference type="PIRNR" id="PIRNR018300"/>
    </source>
</evidence>
<evidence type="ECO:0000313" key="10">
    <source>
        <dbReference type="EMBL" id="OUS43642.1"/>
    </source>
</evidence>
<dbReference type="Pfam" id="PF04042">
    <property type="entry name" value="DNA_pol_E_B"/>
    <property type="match status" value="1"/>
</dbReference>
<feature type="domain" description="DNA polymerase alpha/delta/epsilon subunit B" evidence="8">
    <location>
        <begin position="383"/>
        <end position="589"/>
    </location>
</feature>
<feature type="domain" description="DNA polymerase alpha subunit B OB" evidence="9">
    <location>
        <begin position="284"/>
        <end position="357"/>
    </location>
</feature>
<proteinExistence type="inferred from homology"/>
<dbReference type="InterPro" id="IPR054300">
    <property type="entry name" value="OB_DPOA2"/>
</dbReference>
<evidence type="ECO:0000259" key="9">
    <source>
        <dbReference type="Pfam" id="PF22062"/>
    </source>
</evidence>
<evidence type="ECO:0000256" key="1">
    <source>
        <dbReference type="ARBA" id="ARBA00004123"/>
    </source>
</evidence>